<dbReference type="Proteomes" id="UP000274909">
    <property type="component" value="Unassembled WGS sequence"/>
</dbReference>
<evidence type="ECO:0000313" key="3">
    <source>
        <dbReference type="Proteomes" id="UP000274909"/>
    </source>
</evidence>
<dbReference type="EMBL" id="RZGZ01000002">
    <property type="protein sequence ID" value="RUR00952.1"/>
    <property type="molecule type" value="Genomic_DNA"/>
</dbReference>
<dbReference type="AlphaFoldDB" id="A0A433JRI3"/>
<dbReference type="GO" id="GO:0016874">
    <property type="term" value="F:ligase activity"/>
    <property type="evidence" value="ECO:0007669"/>
    <property type="project" value="UniProtKB-KW"/>
</dbReference>
<dbReference type="RefSeq" id="WP_127047931.1">
    <property type="nucleotide sequence ID" value="NZ_RZGZ01000002.1"/>
</dbReference>
<accession>A0A433JRI3</accession>
<proteinExistence type="predicted"/>
<sequence length="110" mass="12173">MGSFISADWLLRIDDDLLTHLEYVIVQQFRRGESFLLSWIDGANDRDTSVQRSLWLSPSIAVGFEFDSADPVPLQLGWASALSAASGSTEGLRIMDADGLDVPVVTEMRR</sequence>
<feature type="domain" description="DUF7882" evidence="1">
    <location>
        <begin position="1"/>
        <end position="96"/>
    </location>
</feature>
<dbReference type="InterPro" id="IPR057204">
    <property type="entry name" value="DUF7882"/>
</dbReference>
<dbReference type="OrthoDB" id="5123855at2"/>
<keyword evidence="3" id="KW-1185">Reference proteome</keyword>
<protein>
    <submittedName>
        <fullName evidence="2">ATP-dependent DNA ligase</fullName>
    </submittedName>
</protein>
<gene>
    <name evidence="2" type="ORF">ELQ94_05270</name>
</gene>
<dbReference type="Pfam" id="PF25355">
    <property type="entry name" value="DUF7882"/>
    <property type="match status" value="1"/>
</dbReference>
<keyword evidence="2" id="KW-0436">Ligase</keyword>
<comment type="caution">
    <text evidence="2">The sequence shown here is derived from an EMBL/GenBank/DDBJ whole genome shotgun (WGS) entry which is preliminary data.</text>
</comment>
<reference evidence="2 3" key="1">
    <citation type="submission" date="2018-12" db="EMBL/GenBank/DDBJ databases">
        <authorList>
            <person name="Li F."/>
        </authorList>
    </citation>
    <scope>NUCLEOTIDE SEQUENCE [LARGE SCALE GENOMIC DNA]</scope>
    <source>
        <strain evidence="2 3">EGI 6500705</strain>
    </source>
</reference>
<name>A0A433JRI3_9MICO</name>
<evidence type="ECO:0000313" key="2">
    <source>
        <dbReference type="EMBL" id="RUR00952.1"/>
    </source>
</evidence>
<evidence type="ECO:0000259" key="1">
    <source>
        <dbReference type="Pfam" id="PF25355"/>
    </source>
</evidence>
<organism evidence="2 3">
    <name type="scientific">Labedella endophytica</name>
    <dbReference type="NCBI Taxonomy" id="1523160"/>
    <lineage>
        <taxon>Bacteria</taxon>
        <taxon>Bacillati</taxon>
        <taxon>Actinomycetota</taxon>
        <taxon>Actinomycetes</taxon>
        <taxon>Micrococcales</taxon>
        <taxon>Microbacteriaceae</taxon>
        <taxon>Labedella</taxon>
    </lineage>
</organism>